<organism evidence="2 3">
    <name type="scientific">Cirrhinus mrigala</name>
    <name type="common">Mrigala</name>
    <dbReference type="NCBI Taxonomy" id="683832"/>
    <lineage>
        <taxon>Eukaryota</taxon>
        <taxon>Metazoa</taxon>
        <taxon>Chordata</taxon>
        <taxon>Craniata</taxon>
        <taxon>Vertebrata</taxon>
        <taxon>Euteleostomi</taxon>
        <taxon>Actinopterygii</taxon>
        <taxon>Neopterygii</taxon>
        <taxon>Teleostei</taxon>
        <taxon>Ostariophysi</taxon>
        <taxon>Cypriniformes</taxon>
        <taxon>Cyprinidae</taxon>
        <taxon>Labeoninae</taxon>
        <taxon>Labeonini</taxon>
        <taxon>Cirrhinus</taxon>
    </lineage>
</organism>
<dbReference type="Proteomes" id="UP001529510">
    <property type="component" value="Unassembled WGS sequence"/>
</dbReference>
<evidence type="ECO:0000313" key="2">
    <source>
        <dbReference type="EMBL" id="KAL0148124.1"/>
    </source>
</evidence>
<evidence type="ECO:0000256" key="1">
    <source>
        <dbReference type="SAM" id="MobiDB-lite"/>
    </source>
</evidence>
<sequence>CSKHETIQESSGVGAGQGEGQVHVEMKDLGAEAEPAEQGARVEPAGQAKLRATRAGLKTSTAEQREQETPRLVQTDLKHRTQTKTLRPQGSEQEI</sequence>
<accession>A0ABD0MCZ8</accession>
<proteinExistence type="predicted"/>
<feature type="compositionally biased region" description="Polar residues" evidence="1">
    <location>
        <begin position="83"/>
        <end position="95"/>
    </location>
</feature>
<dbReference type="EMBL" id="JAMKFB020000712">
    <property type="protein sequence ID" value="KAL0148124.1"/>
    <property type="molecule type" value="Genomic_DNA"/>
</dbReference>
<protein>
    <submittedName>
        <fullName evidence="2">Uncharacterized protein</fullName>
    </submittedName>
</protein>
<name>A0ABD0MCZ8_CIRMR</name>
<keyword evidence="3" id="KW-1185">Reference proteome</keyword>
<evidence type="ECO:0000313" key="3">
    <source>
        <dbReference type="Proteomes" id="UP001529510"/>
    </source>
</evidence>
<feature type="non-terminal residue" evidence="2">
    <location>
        <position position="95"/>
    </location>
</feature>
<feature type="non-terminal residue" evidence="2">
    <location>
        <position position="1"/>
    </location>
</feature>
<dbReference type="AlphaFoldDB" id="A0ABD0MCZ8"/>
<feature type="region of interest" description="Disordered" evidence="1">
    <location>
        <begin position="1"/>
        <end position="20"/>
    </location>
</feature>
<reference evidence="2 3" key="1">
    <citation type="submission" date="2024-05" db="EMBL/GenBank/DDBJ databases">
        <title>Genome sequencing and assembly of Indian major carp, Cirrhinus mrigala (Hamilton, 1822).</title>
        <authorList>
            <person name="Mohindra V."/>
            <person name="Chowdhury L.M."/>
            <person name="Lal K."/>
            <person name="Jena J.K."/>
        </authorList>
    </citation>
    <scope>NUCLEOTIDE SEQUENCE [LARGE SCALE GENOMIC DNA]</scope>
    <source>
        <strain evidence="2">CM1030</strain>
        <tissue evidence="2">Blood</tissue>
    </source>
</reference>
<comment type="caution">
    <text evidence="2">The sequence shown here is derived from an EMBL/GenBank/DDBJ whole genome shotgun (WGS) entry which is preliminary data.</text>
</comment>
<gene>
    <name evidence="2" type="ORF">M9458_056594</name>
</gene>
<feature type="region of interest" description="Disordered" evidence="1">
    <location>
        <begin position="53"/>
        <end position="95"/>
    </location>
</feature>